<evidence type="ECO:0000256" key="5">
    <source>
        <dbReference type="ARBA" id="ARBA00023040"/>
    </source>
</evidence>
<dbReference type="InterPro" id="IPR000725">
    <property type="entry name" value="Olfact_rcpt"/>
</dbReference>
<keyword evidence="12" id="KW-1185">Reference proteome</keyword>
<dbReference type="Proteomes" id="UP001652624">
    <property type="component" value="Chromosome 7"/>
</dbReference>
<feature type="transmembrane region" description="Helical" evidence="10">
    <location>
        <begin position="96"/>
        <end position="118"/>
    </location>
</feature>
<dbReference type="CDD" id="cd15229">
    <property type="entry name" value="7tmA_OR8S1-like"/>
    <property type="match status" value="1"/>
</dbReference>
<feature type="transmembrane region" description="Helical" evidence="10">
    <location>
        <begin position="195"/>
        <end position="214"/>
    </location>
</feature>
<dbReference type="InParanoid" id="A0A1S2ZAB6"/>
<dbReference type="PRINTS" id="PR00245">
    <property type="entry name" value="OLFACTORYR"/>
</dbReference>
<keyword evidence="6 10" id="KW-0472">Membrane</keyword>
<reference evidence="13" key="1">
    <citation type="submission" date="2025-08" db="UniProtKB">
        <authorList>
            <consortium name="RefSeq"/>
        </authorList>
    </citation>
    <scope>IDENTIFICATION</scope>
</reference>
<evidence type="ECO:0000256" key="8">
    <source>
        <dbReference type="ARBA" id="ARBA00023224"/>
    </source>
</evidence>
<keyword evidence="10" id="KW-0716">Sensory transduction</keyword>
<dbReference type="GO" id="GO:0004930">
    <property type="term" value="F:G protein-coupled receptor activity"/>
    <property type="evidence" value="ECO:0007669"/>
    <property type="project" value="UniProtKB-KW"/>
</dbReference>
<dbReference type="GO" id="GO:0005886">
    <property type="term" value="C:plasma membrane"/>
    <property type="evidence" value="ECO:0007669"/>
    <property type="project" value="UniProtKB-SubCell"/>
</dbReference>
<evidence type="ECO:0000256" key="9">
    <source>
        <dbReference type="RuleBase" id="RU000688"/>
    </source>
</evidence>
<keyword evidence="5 9" id="KW-0297">G-protein coupled receptor</keyword>
<keyword evidence="10" id="KW-0552">Olfaction</keyword>
<evidence type="ECO:0000313" key="12">
    <source>
        <dbReference type="Proteomes" id="UP001652624"/>
    </source>
</evidence>
<dbReference type="PROSITE" id="PS50262">
    <property type="entry name" value="G_PROTEIN_RECEP_F1_2"/>
    <property type="match status" value="1"/>
</dbReference>
<proteinExistence type="inferred from homology"/>
<protein>
    <recommendedName>
        <fullName evidence="10">Olfactory receptor</fullName>
    </recommendedName>
</protein>
<feature type="transmembrane region" description="Helical" evidence="10">
    <location>
        <begin position="58"/>
        <end position="76"/>
    </location>
</feature>
<evidence type="ECO:0000256" key="4">
    <source>
        <dbReference type="ARBA" id="ARBA00022989"/>
    </source>
</evidence>
<comment type="subcellular location">
    <subcellularLocation>
        <location evidence="10">Cell membrane</location>
        <topology evidence="10">Multi-pass membrane protein</topology>
    </subcellularLocation>
    <subcellularLocation>
        <location evidence="2">Membrane</location>
        <topology evidence="2">Multi-pass membrane protein</topology>
    </subcellularLocation>
</comment>
<keyword evidence="4 10" id="KW-1133">Transmembrane helix</keyword>
<dbReference type="OrthoDB" id="10005336at2759"/>
<dbReference type="GeneID" id="103107466"/>
<dbReference type="PRINTS" id="PR00237">
    <property type="entry name" value="GPCRRHODOPSN"/>
</dbReference>
<dbReference type="AlphaFoldDB" id="A0A1S2ZAB6"/>
<dbReference type="Gene3D" id="1.20.1070.10">
    <property type="entry name" value="Rhodopsin 7-helix transmembrane proteins"/>
    <property type="match status" value="1"/>
</dbReference>
<keyword evidence="10" id="KW-1003">Cell membrane</keyword>
<feature type="transmembrane region" description="Helical" evidence="10">
    <location>
        <begin position="27"/>
        <end position="46"/>
    </location>
</feature>
<sequence length="366" mass="41016">MTNLTFFSEFILLGLSADPQIQPLLFVLFLGIYLLTLMGNLAMILVIRGDSHLHTPMYFFLGHLSFLDLCFASVTMPKMLQNFLSQTKTISVWGCITQSFFFLLSGCAEASLLSAMAYDRYAAVCHPLLYTAIMNRPLCSAMVSMAWMVGILNSLVNNLFIQKLHFCGSNIIPHFSCELPSLFPLSCSDPTANKFLLSGCSAFLGLLTLPPILFSYSRIISTILNIRSAAGQGKAFSTCSSHLTVVLLFYSTALFRYISPASGSVLERVVSIQYSVITSLINPLIYSLKNQEVKVALQRVLGQQMCSSEERFTAWRSVREWGRGIFRNTWKGKVFQVSGLEVLPMDQHHQYHPQSYYRRKILGPNS</sequence>
<feature type="transmembrane region" description="Helical" evidence="10">
    <location>
        <begin position="138"/>
        <end position="156"/>
    </location>
</feature>
<dbReference type="PANTHER" id="PTHR48001">
    <property type="entry name" value="OLFACTORY RECEPTOR"/>
    <property type="match status" value="1"/>
</dbReference>
<keyword evidence="7 9" id="KW-0675">Receptor</keyword>
<dbReference type="GO" id="GO:0004984">
    <property type="term" value="F:olfactory receptor activity"/>
    <property type="evidence" value="ECO:0007669"/>
    <property type="project" value="InterPro"/>
</dbReference>
<feature type="domain" description="G-protein coupled receptors family 1 profile" evidence="11">
    <location>
        <begin position="39"/>
        <end position="286"/>
    </location>
</feature>
<evidence type="ECO:0000256" key="1">
    <source>
        <dbReference type="ARBA" id="ARBA00003929"/>
    </source>
</evidence>
<comment type="function">
    <text evidence="1">Putative odorant or sperm cell receptor.</text>
</comment>
<dbReference type="InterPro" id="IPR017452">
    <property type="entry name" value="GPCR_Rhodpsn_7TM"/>
</dbReference>
<keyword evidence="8 9" id="KW-0807">Transducer</keyword>
<evidence type="ECO:0000256" key="3">
    <source>
        <dbReference type="ARBA" id="ARBA00022692"/>
    </source>
</evidence>
<dbReference type="InterPro" id="IPR000276">
    <property type="entry name" value="GPCR_Rhodpsn"/>
</dbReference>
<organism evidence="12 13">
    <name type="scientific">Erinaceus europaeus</name>
    <name type="common">Western European hedgehog</name>
    <dbReference type="NCBI Taxonomy" id="9365"/>
    <lineage>
        <taxon>Eukaryota</taxon>
        <taxon>Metazoa</taxon>
        <taxon>Chordata</taxon>
        <taxon>Craniata</taxon>
        <taxon>Vertebrata</taxon>
        <taxon>Euteleostomi</taxon>
        <taxon>Mammalia</taxon>
        <taxon>Eutheria</taxon>
        <taxon>Laurasiatheria</taxon>
        <taxon>Eulipotyphla</taxon>
        <taxon>Erinaceidae</taxon>
        <taxon>Erinaceinae</taxon>
        <taxon>Erinaceus</taxon>
    </lineage>
</organism>
<evidence type="ECO:0000256" key="7">
    <source>
        <dbReference type="ARBA" id="ARBA00023170"/>
    </source>
</evidence>
<gene>
    <name evidence="13" type="primary">LOC103107466</name>
</gene>
<evidence type="ECO:0000256" key="10">
    <source>
        <dbReference type="RuleBase" id="RU363047"/>
    </source>
</evidence>
<evidence type="ECO:0000256" key="2">
    <source>
        <dbReference type="ARBA" id="ARBA00004141"/>
    </source>
</evidence>
<dbReference type="Pfam" id="PF13853">
    <property type="entry name" value="7tm_4"/>
    <property type="match status" value="1"/>
</dbReference>
<evidence type="ECO:0000259" key="11">
    <source>
        <dbReference type="PROSITE" id="PS50262"/>
    </source>
</evidence>
<name>A0A1S2ZAB6_ERIEU</name>
<evidence type="ECO:0000256" key="6">
    <source>
        <dbReference type="ARBA" id="ARBA00023136"/>
    </source>
</evidence>
<dbReference type="SUPFAM" id="SSF81321">
    <property type="entry name" value="Family A G protein-coupled receptor-like"/>
    <property type="match status" value="1"/>
</dbReference>
<keyword evidence="3 9" id="KW-0812">Transmembrane</keyword>
<dbReference type="eggNOG" id="ENOG502SI96">
    <property type="taxonomic scope" value="Eukaryota"/>
</dbReference>
<comment type="similarity">
    <text evidence="9">Belongs to the G-protein coupled receptor 1 family.</text>
</comment>
<dbReference type="PROSITE" id="PS00237">
    <property type="entry name" value="G_PROTEIN_RECEP_F1_1"/>
    <property type="match status" value="1"/>
</dbReference>
<evidence type="ECO:0000313" key="13">
    <source>
        <dbReference type="RefSeq" id="XP_007516326.2"/>
    </source>
</evidence>
<dbReference type="RefSeq" id="XP_007516326.2">
    <property type="nucleotide sequence ID" value="XM_007516264.2"/>
</dbReference>
<accession>A0A1S2ZAB6</accession>